<dbReference type="InterPro" id="IPR056779">
    <property type="entry name" value="Csf1_C"/>
</dbReference>
<evidence type="ECO:0000259" key="4">
    <source>
        <dbReference type="Pfam" id="PF25038"/>
    </source>
</evidence>
<feature type="domain" description="Csf1 C-terminal region" evidence="4">
    <location>
        <begin position="2035"/>
        <end position="3073"/>
    </location>
</feature>
<evidence type="ECO:0000313" key="5">
    <source>
        <dbReference type="EMBL" id="CAR65468.1"/>
    </source>
</evidence>
<evidence type="ECO:0000259" key="3">
    <source>
        <dbReference type="Pfam" id="PF21678"/>
    </source>
</evidence>
<sequence length="3073" mass="349824">MAFQSTFISVANNSIDQNSSWIYLVDWILALILGLAFVFYFGRLVGFVSSLALKWIIWKKYKVRINVESLRISLLGGRIFAKNLTIITVDQTISVLQLNLTWRYWISKLTRLSEYYFNENNIGSIQTTREENEKLPSRFTLLVEGLEIFIYNRTPAYDNMMDILREQEKTSKNDEKKRPQDNTKDSDEEYSPQNIRTSNSNSSSSKENMSNGDSRLSSPLVPVNMGERSCRGTSSNKESSLYFLLKFLPLHIRIKKGTVVLGNVTTPSILVASYKMGTTIVDVSQAPCNLDNYRFFYNFNFERFQISMKPNIAYDKFKYSSPNEFPKYSPVNNRNKKSSSNNRKKYEQWYHFNQAVNSISYLIKKPFRRDRNKGDDDAEFEQWKGLRRYLGDSAEGQDFLGNINTDEEYAKYSLILDSSYTRISYYYDSPGITPLNFNSSRAEITDPEFGIDMELSMATIHYGPWADRQRVPLQSMFFPTLYRDSKPTEEHNFPGKLRAYNGFTFLLTIKDRVIFRAPTREPSKHTESLRNINNAHNPTGKVSRPFGWLELNMKEGSKIYCFNSYVATKDKGWNNELKAFFNSFEVRSSVNHDILFMADTHTLDCKVGFPLKWNGKCDWTFDNISDNGKLFFLREHTMLISDIFTDFASGPPLPYESFRPFHYHVNWKFNTYKLYLNVNDNNIINNPLDFSSNKYLSFQGDDLNCEVSIPLYGQFSKSTTIHYNINTSFTKFILDTPQWHTANAFMKSNIIGKSKDFTINGSYTYFNEVEINTSNHIVIKILGDFVTLKFYGFVVRYLFVIRENYLGENMHFKTFEEYTDELAASQAISQAEETSQDLSDDSDTIASKKSQLNYWKMIKSVNDVDILFMFQVRHGLLLLPYNLHDCSSHVGLRFDSFDIDIRFTNYYSDLQADFSPISITYVDGLGNDDTIFNIPKYTELFLGNNQDASIDGLTIHTHRMFGLPPKEVTYYSKWDFATEVININSDGFFISAIMTSLRSFVFGFKDLENGLNPEFPFIPNAGNFSFRCPHVSINLKPEKDSKECSLFSIDLDSILLSFNDLANDRYSERLSASIPSIIFKIVAESAGESKLLGFLETSLVVDNIMQKENSSDFKKLQQGHIASNDAPYHRCPFVIDEYERDDIYTDAYGCIMTSLTLVDASYPLNKTSLDEMEDDDYSIYAPTFDNRNGGKGSESFSTLDDDNSTIFSKMPPLSSYNTQEYLPGYEVDPRFKIDNLIFDVGEIMAFFTPQSLFYIFRLARSFKDYNLTKLIDDLHVDVVSKLKLLITSPSFVDNIRFVTQEINLKFGDFDVSDPSEVFGTSPKVPTVNLNITEPSLAFSHSISRDSNGRTMTKDSEFITALHLKEALFSVSRPSEFTSPLSLGIENIEFWQTIDSSDNLVCSFDVENADLVVDEPQFEWLFDYCISIVDRITPTLLEFKKLSDANNKSVSELVYKISTAGRDFHIDHDPGVLTKPASVLRSQKDHIRFFDSWKVMTRLRHVFDNLPEYWLNDQNQLFKNFDWEAPVNAYDEVLDIFSRWRSWEVDDIQRSYFFNFIFSKRQEDKIENHHNTEFKIHLNDINITLMSPEGDADFIDFHGLTTTYSHSLEKLKDLTNMNLGIIESMLRCSVLVNLEFYKSKISPLTLSLYSPLLEKISSMSNKQSCESDVSKSGSVLGSNNINFEFVSNVNEFSQSISFPYTSVEIRLRQVSSSGQVLALEEISDLTPFSFSTIADSFNFVLSVKENKIASIELENFGLEAANFGTIKNGIKIIDITIGKCNFSVLDQNDTFCDSLKCIFENDTEFFKETFVMKDDLKESNNSFDNAPNEDKCLFEMIGSVSLELQVNELHWLIDVLNPLKLRGIVYDNHFSWHFAEKVSILESFVQKITLVSSINKTSIMESENSQILNSIKFSKIDKKYAISTSSSLGYTKFFVPKITKSIEAVAGNVGLMESKIRRLSIIFNKEESEVPEKKSKNLERGFENFVFRSKFTNDYIGVSTFVDTSKISLELENFSLGIYNFENIIQNGNNIGSVVPLYGNLFIPTTRVSIIDRLVPVGLSNVLDVNLSVKVYNDNEISKEMSSLQVESQYCRICLSPQVLVRLVSIADKLTAAALKISTISRNEAGKKDLGTPRKANSDNSLFSFSAIHVLSYNFCIGWLFGESHKDYPGIILGAERFFAVVEENLGKFTLIDAYLSVANGFRSSNFYSTASEKENLNRASLPNMQLIYTIDGVEEFRNMRIIMNGDELDVKFLSDSIVILEHTVTSVSKVQKFFSQRVKPIVPETESKSTTDSSRDYMQTFKSAFASIEFIATFAGSNVLLYRLRDNEDSSPPSLFLHSPAVKIATMYRHQKNANKKHVIKSEILTSPSDNTLYSSCMPVIMDIAQGIKKMMRKTNLDNSKVAKKATYESTKDFDFGDSLNDIDIHVGVRIERQKLALSCEPTAKVATIVGIDGIYMQINTGPNEIPSITAAVQFDSISASLQHIYSREVSGSIGLARILITSSVKMEKVLNVLCSGSFTDVEAYINVKQFQDLNLFKDIWFPKPKSESYSDIGSNREGVLHKTSELAANKNISSRFKEVSTTYALPWFLTFMIFNVSLRMDFGQSLGNFILKSDRIWVVSKKSTDWAQDLKLGVNSIMLSAEGRLSGGLNINSIFLHTAITWKNNHGTTLDVPLILVSGGIECLQLKLSFDYHVFAIANIQGYSIDIFNKKNELNISKDHLFVTTKFDNAELYITSLAASNVLDIYNAIIRMIQENRTSYKETLRDSSRGKSIGNSGIQRTASNEILETVKKLETKIEVIAGNLLIHVYPSSFSDSKVLVITLDESIANFQQNEYSKGISNQLDIQFNDLNVSLSMASIISEDFISQCNVNEFLGHAHKAAGGTIFVFPSFKISMRTFQKYQSSIIEYLYQSSFGKSVDIRWNLGSIIFIREMYSIHKNAFASRTEYRKGSNQINSSTNIGFKEDIFTPKDSKLSSTSKSFDDEDPTNEIDQAINDTLNKVSSDSKFSYSPLAPPIIEAPQLKELGNATPPLEWFGLHRNKFPNATHQLGIVSLQKLIHEVELQYSKILGKA</sequence>
<dbReference type="STRING" id="284592.B5RSY3"/>
<dbReference type="GO" id="GO:0016020">
    <property type="term" value="C:membrane"/>
    <property type="evidence" value="ECO:0007669"/>
    <property type="project" value="InterPro"/>
</dbReference>
<protein>
    <submittedName>
        <fullName evidence="5">DEHA2B07854p</fullName>
    </submittedName>
</protein>
<dbReference type="PANTHER" id="PTHR32085:SF3">
    <property type="entry name" value="PROTEIN CSF1"/>
    <property type="match status" value="1"/>
</dbReference>
<dbReference type="InterPro" id="IPR048636">
    <property type="entry name" value="Csf1_N"/>
</dbReference>
<dbReference type="FunCoup" id="B5RSY3">
    <property type="interactions" value="78"/>
</dbReference>
<feature type="compositionally biased region" description="Basic and acidic residues" evidence="1">
    <location>
        <begin position="167"/>
        <end position="185"/>
    </location>
</feature>
<evidence type="ECO:0000256" key="2">
    <source>
        <dbReference type="SAM" id="Phobius"/>
    </source>
</evidence>
<keyword evidence="2" id="KW-1133">Transmembrane helix</keyword>
<dbReference type="OrthoDB" id="10051416at2759"/>
<evidence type="ECO:0000256" key="1">
    <source>
        <dbReference type="SAM" id="MobiDB-lite"/>
    </source>
</evidence>
<dbReference type="VEuPathDB" id="FungiDB:DEHA2B07854g"/>
<dbReference type="InParanoid" id="B5RSY3"/>
<dbReference type="Pfam" id="PF21678">
    <property type="entry name" value="Csf1_N"/>
    <property type="match status" value="1"/>
</dbReference>
<feature type="region of interest" description="Disordered" evidence="1">
    <location>
        <begin position="167"/>
        <end position="235"/>
    </location>
</feature>
<feature type="domain" description="Csf1 N-terminal" evidence="3">
    <location>
        <begin position="36"/>
        <end position="1583"/>
    </location>
</feature>
<dbReference type="RefSeq" id="XP_002770098.1">
    <property type="nucleotide sequence ID" value="XM_002770052.1"/>
</dbReference>
<dbReference type="KEGG" id="dha:DEHA2B07854g"/>
<gene>
    <name evidence="5" type="ordered locus">DEHA2B07854g</name>
</gene>
<dbReference type="HOGENOM" id="CLU_000126_1_0_1"/>
<keyword evidence="2" id="KW-0472">Membrane</keyword>
<feature type="compositionally biased region" description="Low complexity" evidence="1">
    <location>
        <begin position="194"/>
        <end position="214"/>
    </location>
</feature>
<evidence type="ECO:0000313" key="6">
    <source>
        <dbReference type="Proteomes" id="UP000000599"/>
    </source>
</evidence>
<dbReference type="InterPro" id="IPR029636">
    <property type="entry name" value="Csf1"/>
</dbReference>
<dbReference type="OMA" id="YGLEWFI"/>
<proteinExistence type="predicted"/>
<keyword evidence="6" id="KW-1185">Reference proteome</keyword>
<keyword evidence="2" id="KW-0812">Transmembrane</keyword>
<dbReference type="EMBL" id="CR382134">
    <property type="protein sequence ID" value="CAR65468.1"/>
    <property type="molecule type" value="Genomic_DNA"/>
</dbReference>
<dbReference type="eggNOG" id="KOG3596">
    <property type="taxonomic scope" value="Eukaryota"/>
</dbReference>
<feature type="transmembrane region" description="Helical" evidence="2">
    <location>
        <begin position="21"/>
        <end position="42"/>
    </location>
</feature>
<dbReference type="GO" id="GO:0006113">
    <property type="term" value="P:fermentation"/>
    <property type="evidence" value="ECO:0007669"/>
    <property type="project" value="InterPro"/>
</dbReference>
<dbReference type="PANTHER" id="PTHR32085">
    <property type="entry name" value="PROTEIN CSF1"/>
    <property type="match status" value="1"/>
</dbReference>
<feature type="region of interest" description="Disordered" evidence="1">
    <location>
        <begin position="2971"/>
        <end position="2990"/>
    </location>
</feature>
<organism evidence="5 6">
    <name type="scientific">Debaryomyces hansenii (strain ATCC 36239 / CBS 767 / BCRC 21394 / JCM 1990 / NBRC 0083 / IGC 2968)</name>
    <name type="common">Yeast</name>
    <name type="synonym">Torulaspora hansenii</name>
    <dbReference type="NCBI Taxonomy" id="284592"/>
    <lineage>
        <taxon>Eukaryota</taxon>
        <taxon>Fungi</taxon>
        <taxon>Dikarya</taxon>
        <taxon>Ascomycota</taxon>
        <taxon>Saccharomycotina</taxon>
        <taxon>Pichiomycetes</taxon>
        <taxon>Debaryomycetaceae</taxon>
        <taxon>Debaryomyces</taxon>
    </lineage>
</organism>
<dbReference type="GeneID" id="8998208"/>
<accession>B5RSY3</accession>
<reference evidence="5 6" key="1">
    <citation type="journal article" date="2004" name="Nature">
        <title>Genome evolution in yeasts.</title>
        <authorList>
            <consortium name="Genolevures"/>
            <person name="Dujon B."/>
            <person name="Sherman D."/>
            <person name="Fischer G."/>
            <person name="Durrens P."/>
            <person name="Casaregola S."/>
            <person name="Lafontaine I."/>
            <person name="de Montigny J."/>
            <person name="Marck C."/>
            <person name="Neuveglise C."/>
            <person name="Talla E."/>
            <person name="Goffard N."/>
            <person name="Frangeul L."/>
            <person name="Aigle M."/>
            <person name="Anthouard V."/>
            <person name="Babour A."/>
            <person name="Barbe V."/>
            <person name="Barnay S."/>
            <person name="Blanchin S."/>
            <person name="Beckerich J.M."/>
            <person name="Beyne E."/>
            <person name="Bleykasten C."/>
            <person name="Boisrame A."/>
            <person name="Boyer J."/>
            <person name="Cattolico L."/>
            <person name="Confanioleri F."/>
            <person name="de Daruvar A."/>
            <person name="Despons L."/>
            <person name="Fabre E."/>
            <person name="Fairhead C."/>
            <person name="Ferry-Dumazet H."/>
            <person name="Groppi A."/>
            <person name="Hantraye F."/>
            <person name="Hennequin C."/>
            <person name="Jauniaux N."/>
            <person name="Joyet P."/>
            <person name="Kachouri R."/>
            <person name="Kerrest A."/>
            <person name="Koszul R."/>
            <person name="Lemaire M."/>
            <person name="Lesur I."/>
            <person name="Ma L."/>
            <person name="Muller H."/>
            <person name="Nicaud J.M."/>
            <person name="Nikolski M."/>
            <person name="Oztas S."/>
            <person name="Ozier-Kalogeropoulos O."/>
            <person name="Pellenz S."/>
            <person name="Potier S."/>
            <person name="Richard G.F."/>
            <person name="Straub M.L."/>
            <person name="Suleau A."/>
            <person name="Swennene D."/>
            <person name="Tekaia F."/>
            <person name="Wesolowski-Louvel M."/>
            <person name="Westhof E."/>
            <person name="Wirth B."/>
            <person name="Zeniou-Meyer M."/>
            <person name="Zivanovic I."/>
            <person name="Bolotin-Fukuhara M."/>
            <person name="Thierry A."/>
            <person name="Bouchier C."/>
            <person name="Caudron B."/>
            <person name="Scarpelli C."/>
            <person name="Gaillardin C."/>
            <person name="Weissenbach J."/>
            <person name="Wincker P."/>
            <person name="Souciet J.L."/>
        </authorList>
    </citation>
    <scope>NUCLEOTIDE SEQUENCE [LARGE SCALE GENOMIC DNA]</scope>
    <source>
        <strain evidence="6">ATCC 36239 / CBS 767 / BCRC 21394 / JCM 1990 / NBRC 0083 / IGC 2968</strain>
    </source>
</reference>
<name>B5RSY3_DEBHA</name>
<dbReference type="Pfam" id="PF25038">
    <property type="entry name" value="Csf1_C"/>
    <property type="match status" value="1"/>
</dbReference>
<dbReference type="Proteomes" id="UP000000599">
    <property type="component" value="Chromosome B"/>
</dbReference>